<name>A0ABY8STA7_9BURK</name>
<feature type="transmembrane region" description="Helical" evidence="8">
    <location>
        <begin position="320"/>
        <end position="339"/>
    </location>
</feature>
<keyword evidence="7 8" id="KW-0472">Membrane</keyword>
<keyword evidence="3" id="KW-1003">Cell membrane</keyword>
<feature type="transmembrane region" description="Helical" evidence="8">
    <location>
        <begin position="385"/>
        <end position="407"/>
    </location>
</feature>
<evidence type="ECO:0000256" key="8">
    <source>
        <dbReference type="SAM" id="Phobius"/>
    </source>
</evidence>
<reference evidence="10 11" key="1">
    <citation type="submission" date="2023-05" db="EMBL/GenBank/DDBJ databases">
        <authorList>
            <person name="Yin Y."/>
            <person name="Lu Z."/>
        </authorList>
    </citation>
    <scope>NUCLEOTIDE SEQUENCE [LARGE SCALE GENOMIC DNA]</scope>
    <source>
        <strain evidence="10 11">ZM22</strain>
    </source>
</reference>
<dbReference type="SUPFAM" id="SSF103473">
    <property type="entry name" value="MFS general substrate transporter"/>
    <property type="match status" value="1"/>
</dbReference>
<dbReference type="RefSeq" id="WP_283487394.1">
    <property type="nucleotide sequence ID" value="NZ_CP125947.1"/>
</dbReference>
<feature type="transmembrane region" description="Helical" evidence="8">
    <location>
        <begin position="351"/>
        <end position="373"/>
    </location>
</feature>
<evidence type="ECO:0000313" key="10">
    <source>
        <dbReference type="EMBL" id="WHS66299.1"/>
    </source>
</evidence>
<dbReference type="InterPro" id="IPR051084">
    <property type="entry name" value="H+-coupled_symporters"/>
</dbReference>
<dbReference type="InterPro" id="IPR011701">
    <property type="entry name" value="MFS"/>
</dbReference>
<evidence type="ECO:0000256" key="7">
    <source>
        <dbReference type="ARBA" id="ARBA00023136"/>
    </source>
</evidence>
<dbReference type="EMBL" id="CP125947">
    <property type="protein sequence ID" value="WHS66299.1"/>
    <property type="molecule type" value="Genomic_DNA"/>
</dbReference>
<keyword evidence="2" id="KW-0813">Transport</keyword>
<keyword evidence="5" id="KW-0769">Symport</keyword>
<dbReference type="Proteomes" id="UP001240697">
    <property type="component" value="Chromosome"/>
</dbReference>
<accession>A0ABY8STA7</accession>
<evidence type="ECO:0000256" key="2">
    <source>
        <dbReference type="ARBA" id="ARBA00022448"/>
    </source>
</evidence>
<evidence type="ECO:0000256" key="3">
    <source>
        <dbReference type="ARBA" id="ARBA00022475"/>
    </source>
</evidence>
<feature type="transmembrane region" description="Helical" evidence="8">
    <location>
        <begin position="72"/>
        <end position="92"/>
    </location>
</feature>
<feature type="domain" description="Major facilitator superfamily (MFS) profile" evidence="9">
    <location>
        <begin position="28"/>
        <end position="435"/>
    </location>
</feature>
<keyword evidence="11" id="KW-1185">Reference proteome</keyword>
<comment type="subcellular location">
    <subcellularLocation>
        <location evidence="1">Cell membrane</location>
        <topology evidence="1">Multi-pass membrane protein</topology>
    </subcellularLocation>
</comment>
<organism evidence="10 11">
    <name type="scientific">Comamonas resistens</name>
    <dbReference type="NCBI Taxonomy" id="3046670"/>
    <lineage>
        <taxon>Bacteria</taxon>
        <taxon>Pseudomonadati</taxon>
        <taxon>Pseudomonadota</taxon>
        <taxon>Betaproteobacteria</taxon>
        <taxon>Burkholderiales</taxon>
        <taxon>Comamonadaceae</taxon>
        <taxon>Comamonas</taxon>
    </lineage>
</organism>
<dbReference type="InterPro" id="IPR036259">
    <property type="entry name" value="MFS_trans_sf"/>
</dbReference>
<dbReference type="Pfam" id="PF07690">
    <property type="entry name" value="MFS_1"/>
    <property type="match status" value="1"/>
</dbReference>
<keyword evidence="6 8" id="KW-1133">Transmembrane helix</keyword>
<evidence type="ECO:0000256" key="4">
    <source>
        <dbReference type="ARBA" id="ARBA00022692"/>
    </source>
</evidence>
<dbReference type="PANTHER" id="PTHR43528:SF7">
    <property type="entry name" value="MFS TRANSPORTER"/>
    <property type="match status" value="1"/>
</dbReference>
<keyword evidence="4 8" id="KW-0812">Transmembrane</keyword>
<feature type="transmembrane region" description="Helical" evidence="8">
    <location>
        <begin position="164"/>
        <end position="189"/>
    </location>
</feature>
<dbReference type="PANTHER" id="PTHR43528">
    <property type="entry name" value="ALPHA-KETOGLUTARATE PERMEASE"/>
    <property type="match status" value="1"/>
</dbReference>
<feature type="transmembrane region" description="Helical" evidence="8">
    <location>
        <begin position="293"/>
        <end position="313"/>
    </location>
</feature>
<dbReference type="PROSITE" id="PS50850">
    <property type="entry name" value="MFS"/>
    <property type="match status" value="1"/>
</dbReference>
<evidence type="ECO:0000259" key="9">
    <source>
        <dbReference type="PROSITE" id="PS50850"/>
    </source>
</evidence>
<feature type="transmembrane region" description="Helical" evidence="8">
    <location>
        <begin position="104"/>
        <end position="135"/>
    </location>
</feature>
<feature type="transmembrane region" description="Helical" evidence="8">
    <location>
        <begin position="255"/>
        <end position="281"/>
    </location>
</feature>
<protein>
    <submittedName>
        <fullName evidence="10">MFS transporter</fullName>
    </submittedName>
</protein>
<feature type="transmembrane region" description="Helical" evidence="8">
    <location>
        <begin position="201"/>
        <end position="220"/>
    </location>
</feature>
<dbReference type="InterPro" id="IPR020846">
    <property type="entry name" value="MFS_dom"/>
</dbReference>
<gene>
    <name evidence="10" type="ORF">QMY55_03875</name>
</gene>
<dbReference type="Gene3D" id="1.20.1250.20">
    <property type="entry name" value="MFS general substrate transporter like domains"/>
    <property type="match status" value="2"/>
</dbReference>
<evidence type="ECO:0000256" key="5">
    <source>
        <dbReference type="ARBA" id="ARBA00022847"/>
    </source>
</evidence>
<evidence type="ECO:0000256" key="6">
    <source>
        <dbReference type="ARBA" id="ARBA00022989"/>
    </source>
</evidence>
<feature type="transmembrane region" description="Helical" evidence="8">
    <location>
        <begin position="413"/>
        <end position="432"/>
    </location>
</feature>
<proteinExistence type="predicted"/>
<evidence type="ECO:0000256" key="1">
    <source>
        <dbReference type="ARBA" id="ARBA00004651"/>
    </source>
</evidence>
<sequence>MTTLDTAAPITTSAAAKNRSLNREDYKTLGLSALGGTLEFYDFVVFVFFANVIGSLFFPAEMPEWMRQLQTLGIFAAGYLARPIGGILIAHFGDILGRKKMFTLSVFLMAVPTLVIGLLPTYASIGIAAPILLLLMRVMQGAAIGGEMPGAWVFVAEHAPQKRYGFAIGALTSGITGGIFLGSIIGVWLNSTYSQVEVHDWAWRIPFILGGVFGLVSVYLRKFLHETPIFQEMQARKAVDRELPIKTILRDHREASIVVALMTWVLSTAIVVVILFTPAYLQKVFHIAPADALKANAVATVTLTIGCVFWGWLSDKIGTRLSMIIGWGGMTATAYLFYLNLPGTEASLVCTYATVGFFVGAISLLPVVGVRAFPPEVRFTGLSFSYNMAYAVFGGLTPMLVSVWQQVDVMAPAHYVAAMGVLGVVMGFWPLACKGWQASVPLSR</sequence>
<feature type="transmembrane region" description="Helical" evidence="8">
    <location>
        <begin position="40"/>
        <end position="60"/>
    </location>
</feature>
<evidence type="ECO:0000313" key="11">
    <source>
        <dbReference type="Proteomes" id="UP001240697"/>
    </source>
</evidence>